<name>A0A8J1TD03_OWEFU</name>
<dbReference type="AlphaFoldDB" id="A0A8J1TD03"/>
<accession>A0A8J1TD03</accession>
<gene>
    <name evidence="1" type="ORF">OFUS_LOCUS23606</name>
</gene>
<evidence type="ECO:0000313" key="1">
    <source>
        <dbReference type="EMBL" id="CAH1799620.1"/>
    </source>
</evidence>
<organism evidence="1 2">
    <name type="scientific">Owenia fusiformis</name>
    <name type="common">Polychaete worm</name>
    <dbReference type="NCBI Taxonomy" id="6347"/>
    <lineage>
        <taxon>Eukaryota</taxon>
        <taxon>Metazoa</taxon>
        <taxon>Spiralia</taxon>
        <taxon>Lophotrochozoa</taxon>
        <taxon>Annelida</taxon>
        <taxon>Polychaeta</taxon>
        <taxon>Sedentaria</taxon>
        <taxon>Canalipalpata</taxon>
        <taxon>Sabellida</taxon>
        <taxon>Oweniida</taxon>
        <taxon>Oweniidae</taxon>
        <taxon>Owenia</taxon>
    </lineage>
</organism>
<protein>
    <submittedName>
        <fullName evidence="1">Uncharacterized protein</fullName>
    </submittedName>
</protein>
<comment type="caution">
    <text evidence="1">The sequence shown here is derived from an EMBL/GenBank/DDBJ whole genome shotgun (WGS) entry which is preliminary data.</text>
</comment>
<evidence type="ECO:0000313" key="2">
    <source>
        <dbReference type="Proteomes" id="UP000749559"/>
    </source>
</evidence>
<proteinExistence type="predicted"/>
<dbReference type="OrthoDB" id="71260at2759"/>
<dbReference type="Gene3D" id="3.40.630.40">
    <property type="entry name" value="Zn-dependent exopeptidases"/>
    <property type="match status" value="1"/>
</dbReference>
<dbReference type="Proteomes" id="UP000749559">
    <property type="component" value="Unassembled WGS sequence"/>
</dbReference>
<dbReference type="SUPFAM" id="SSF53187">
    <property type="entry name" value="Zn-dependent exopeptidases"/>
    <property type="match status" value="1"/>
</dbReference>
<sequence length="317" mass="34783">MGCQLSRESVNNGVATNQCDLRLQTSDGDLSLVTTSIAQDSEWGTNDYIEYQPGAAGSKIVLAAPHGGDLEPANIPTRDAGCIVDLGCVYSHACEDKDESNCRVATVKDMYTLELTIALADEISRISGLRPHVILNHLHRRKLDANRDREEATFDEPDAVTAWDEFHAFIDRAKASVGTGLFIDVHGHGHPEPWIELGYLFTGLNLDLDEIDPTRSSIRHLSTQVNVTFEELLRGAQSFGGDCENEGYDAVPGPTFPGPNGGNYFSGGYNTRRHGSRDGGTIDAIQIESPRFLRDIWPVYAEGLGQALVNFVQRYYP</sequence>
<keyword evidence="2" id="KW-1185">Reference proteome</keyword>
<dbReference type="EMBL" id="CAIIXF020000011">
    <property type="protein sequence ID" value="CAH1799620.1"/>
    <property type="molecule type" value="Genomic_DNA"/>
</dbReference>
<reference evidence="1" key="1">
    <citation type="submission" date="2022-03" db="EMBL/GenBank/DDBJ databases">
        <authorList>
            <person name="Martin C."/>
        </authorList>
    </citation>
    <scope>NUCLEOTIDE SEQUENCE</scope>
</reference>